<dbReference type="STRING" id="590646.G3B0W1"/>
<sequence length="60" mass="5933">MPDDKANFAKNIAVSVAGSVGANKLADKAGLGQVGHIVSGVAGGIGANEAENKAEQEVKK</sequence>
<protein>
    <submittedName>
        <fullName evidence="1">Uncharacterized protein</fullName>
    </submittedName>
</protein>
<dbReference type="Proteomes" id="UP000000707">
    <property type="component" value="Unassembled WGS sequence"/>
</dbReference>
<dbReference type="AlphaFoldDB" id="G3B0W1"/>
<reference evidence="1 2" key="1">
    <citation type="journal article" date="2011" name="Proc. Natl. Acad. Sci. U.S.A.">
        <title>Comparative genomics of xylose-fermenting fungi for enhanced biofuel production.</title>
        <authorList>
            <person name="Wohlbach D.J."/>
            <person name="Kuo A."/>
            <person name="Sato T.K."/>
            <person name="Potts K.M."/>
            <person name="Salamov A.A."/>
            <person name="LaButti K.M."/>
            <person name="Sun H."/>
            <person name="Clum A."/>
            <person name="Pangilinan J.L."/>
            <person name="Lindquist E.A."/>
            <person name="Lucas S."/>
            <person name="Lapidus A."/>
            <person name="Jin M."/>
            <person name="Gunawan C."/>
            <person name="Balan V."/>
            <person name="Dale B.E."/>
            <person name="Jeffries T.W."/>
            <person name="Zinkel R."/>
            <person name="Barry K.W."/>
            <person name="Grigoriev I.V."/>
            <person name="Gasch A.P."/>
        </authorList>
    </citation>
    <scope>NUCLEOTIDE SEQUENCE [LARGE SCALE GENOMIC DNA]</scope>
    <source>
        <strain evidence="2">ATCC 10573 / BCRC 21748 / CBS 615 / JCM 9827 / NBRC 10315 / NRRL Y-1498 / VKM Y-70</strain>
    </source>
</reference>
<dbReference type="OrthoDB" id="4025483at2759"/>
<evidence type="ECO:0000313" key="1">
    <source>
        <dbReference type="EMBL" id="EGV64820.1"/>
    </source>
</evidence>
<dbReference type="HOGENOM" id="CLU_208687_0_0_1"/>
<organism evidence="2">
    <name type="scientific">Candida tenuis (strain ATCC 10573 / BCRC 21748 / CBS 615 / JCM 9827 / NBRC 10315 / NRRL Y-1498 / VKM Y-70)</name>
    <name type="common">Yeast</name>
    <name type="synonym">Yamadazyma tenuis</name>
    <dbReference type="NCBI Taxonomy" id="590646"/>
    <lineage>
        <taxon>Eukaryota</taxon>
        <taxon>Fungi</taxon>
        <taxon>Dikarya</taxon>
        <taxon>Ascomycota</taxon>
        <taxon>Saccharomycotina</taxon>
        <taxon>Pichiomycetes</taxon>
        <taxon>Debaryomycetaceae</taxon>
        <taxon>Yamadazyma</taxon>
    </lineage>
</organism>
<dbReference type="EMBL" id="GL996515">
    <property type="protein sequence ID" value="EGV64820.1"/>
    <property type="molecule type" value="Genomic_DNA"/>
</dbReference>
<gene>
    <name evidence="1" type="ORF">CANTEDRAFT_113588</name>
</gene>
<keyword evidence="2" id="KW-1185">Reference proteome</keyword>
<accession>G3B0W1</accession>
<dbReference type="GeneID" id="18247034"/>
<proteinExistence type="predicted"/>
<dbReference type="KEGG" id="cten:18247034"/>
<dbReference type="RefSeq" id="XP_006685626.1">
    <property type="nucleotide sequence ID" value="XM_006685563.1"/>
</dbReference>
<name>G3B0W1_CANTC</name>
<evidence type="ECO:0000313" key="2">
    <source>
        <dbReference type="Proteomes" id="UP000000707"/>
    </source>
</evidence>